<dbReference type="InterPro" id="IPR051496">
    <property type="entry name" value="H-rev107_PLA/AT"/>
</dbReference>
<evidence type="ECO:0000256" key="2">
    <source>
        <dbReference type="ARBA" id="ARBA00022679"/>
    </source>
</evidence>
<keyword evidence="4" id="KW-0443">Lipid metabolism</keyword>
<dbReference type="PANTHER" id="PTHR13943:SF37">
    <property type="entry name" value="PHOSPHOLIPASE A AND ACYLTRANSFERASE 1"/>
    <property type="match status" value="1"/>
</dbReference>
<evidence type="ECO:0000313" key="6">
    <source>
        <dbReference type="EMBL" id="VFV29463.1"/>
    </source>
</evidence>
<accession>A0A485NAQ5</accession>
<dbReference type="GO" id="GO:0070292">
    <property type="term" value="P:N-acylphosphatidylethanolamine metabolic process"/>
    <property type="evidence" value="ECO:0007669"/>
    <property type="project" value="TreeGrafter"/>
</dbReference>
<gene>
    <name evidence="6" type="ORF">LYPA_23C009852</name>
</gene>
<evidence type="ECO:0000259" key="5">
    <source>
        <dbReference type="PROSITE" id="PS51934"/>
    </source>
</evidence>
<dbReference type="GO" id="GO:0004623">
    <property type="term" value="F:phospholipase A2 activity"/>
    <property type="evidence" value="ECO:0007669"/>
    <property type="project" value="TreeGrafter"/>
</dbReference>
<evidence type="ECO:0000256" key="1">
    <source>
        <dbReference type="ARBA" id="ARBA00007824"/>
    </source>
</evidence>
<keyword evidence="3" id="KW-0378">Hydrolase</keyword>
<evidence type="ECO:0000256" key="3">
    <source>
        <dbReference type="ARBA" id="ARBA00022801"/>
    </source>
</evidence>
<dbReference type="InterPro" id="IPR007053">
    <property type="entry name" value="LRAT_dom"/>
</dbReference>
<evidence type="ECO:0000313" key="7">
    <source>
        <dbReference type="Proteomes" id="UP000386466"/>
    </source>
</evidence>
<feature type="domain" description="LRAT" evidence="5">
    <location>
        <begin position="1"/>
        <end position="68"/>
    </location>
</feature>
<dbReference type="Gene3D" id="3.90.1720.10">
    <property type="entry name" value="endopeptidase domain like (from Nostoc punctiforme)"/>
    <property type="match status" value="1"/>
</dbReference>
<reference evidence="6 7" key="1">
    <citation type="submission" date="2019-01" db="EMBL/GenBank/DDBJ databases">
        <authorList>
            <person name="Alioto T."/>
            <person name="Alioto T."/>
        </authorList>
    </citation>
    <scope>NUCLEOTIDE SEQUENCE [LARGE SCALE GENOMIC DNA]</scope>
</reference>
<dbReference type="GO" id="GO:0016410">
    <property type="term" value="F:N-acyltransferase activity"/>
    <property type="evidence" value="ECO:0007669"/>
    <property type="project" value="TreeGrafter"/>
</dbReference>
<dbReference type="GO" id="GO:0005737">
    <property type="term" value="C:cytoplasm"/>
    <property type="evidence" value="ECO:0007669"/>
    <property type="project" value="TreeGrafter"/>
</dbReference>
<dbReference type="PROSITE" id="PS51934">
    <property type="entry name" value="LRAT"/>
    <property type="match status" value="1"/>
</dbReference>
<keyword evidence="2" id="KW-0808">Transferase</keyword>
<dbReference type="PANTHER" id="PTHR13943">
    <property type="entry name" value="HRAS-LIKE SUPPRESSOR - RELATED"/>
    <property type="match status" value="1"/>
</dbReference>
<keyword evidence="7" id="KW-1185">Reference proteome</keyword>
<name>A0A485NAQ5_LYNPA</name>
<dbReference type="AlphaFoldDB" id="A0A485NAQ5"/>
<dbReference type="Pfam" id="PF04970">
    <property type="entry name" value="LRAT"/>
    <property type="match status" value="1"/>
</dbReference>
<sequence>MQPLKDVVGNDTYRINNKYDETYPPLPMEEVMQRSEIVIGQEVDYDILVNNCEHFVTLLRYGEGVSEQRGRFLTKSTLGSFAFFLPIVAPIQLQH</sequence>
<evidence type="ECO:0000256" key="4">
    <source>
        <dbReference type="ARBA" id="ARBA00023098"/>
    </source>
</evidence>
<dbReference type="GO" id="GO:0008970">
    <property type="term" value="F:phospholipase A1 activity"/>
    <property type="evidence" value="ECO:0007669"/>
    <property type="project" value="TreeGrafter"/>
</dbReference>
<comment type="similarity">
    <text evidence="1">Belongs to the H-rev107 family.</text>
</comment>
<dbReference type="Proteomes" id="UP000386466">
    <property type="component" value="Unassembled WGS sequence"/>
</dbReference>
<organism evidence="6 7">
    <name type="scientific">Lynx pardinus</name>
    <name type="common">Iberian lynx</name>
    <name type="synonym">Felis pardina</name>
    <dbReference type="NCBI Taxonomy" id="191816"/>
    <lineage>
        <taxon>Eukaryota</taxon>
        <taxon>Metazoa</taxon>
        <taxon>Chordata</taxon>
        <taxon>Craniata</taxon>
        <taxon>Vertebrata</taxon>
        <taxon>Euteleostomi</taxon>
        <taxon>Mammalia</taxon>
        <taxon>Eutheria</taxon>
        <taxon>Laurasiatheria</taxon>
        <taxon>Carnivora</taxon>
        <taxon>Feliformia</taxon>
        <taxon>Felidae</taxon>
        <taxon>Felinae</taxon>
        <taxon>Lynx</taxon>
    </lineage>
</organism>
<dbReference type="EMBL" id="CAAGRJ010012721">
    <property type="protein sequence ID" value="VFV29463.1"/>
    <property type="molecule type" value="Genomic_DNA"/>
</dbReference>
<protein>
    <submittedName>
        <fullName evidence="6">Hras-like suppressor</fullName>
    </submittedName>
</protein>
<proteinExistence type="inferred from homology"/>